<dbReference type="PROSITE" id="PS50297">
    <property type="entry name" value="ANK_REP_REGION"/>
    <property type="match status" value="1"/>
</dbReference>
<dbReference type="InterPro" id="IPR050657">
    <property type="entry name" value="Ankyrin_repeat_domain"/>
</dbReference>
<dbReference type="RefSeq" id="XP_026644978.1">
    <property type="nucleotide sequence ID" value="XM_026789177.1"/>
</dbReference>
<accession>A0ABM1USL6</accession>
<dbReference type="SUPFAM" id="SSF48403">
    <property type="entry name" value="Ankyrin repeat"/>
    <property type="match status" value="1"/>
</dbReference>
<evidence type="ECO:0000256" key="1">
    <source>
        <dbReference type="PROSITE-ProRule" id="PRU00023"/>
    </source>
</evidence>
<gene>
    <name evidence="3" type="primary">LOC101994151</name>
</gene>
<dbReference type="PROSITE" id="PS50088">
    <property type="entry name" value="ANK_REPEAT"/>
    <property type="match status" value="2"/>
</dbReference>
<reference evidence="3" key="1">
    <citation type="submission" date="2025-08" db="UniProtKB">
        <authorList>
            <consortium name="RefSeq"/>
        </authorList>
    </citation>
    <scope>IDENTIFICATION</scope>
</reference>
<name>A0ABM1USL6_MICOH</name>
<dbReference type="Proteomes" id="UP000694915">
    <property type="component" value="Unplaced"/>
</dbReference>
<keyword evidence="1" id="KW-0040">ANK repeat</keyword>
<dbReference type="InterPro" id="IPR002110">
    <property type="entry name" value="Ankyrin_rpt"/>
</dbReference>
<dbReference type="PANTHER" id="PTHR24147">
    <property type="entry name" value="ANKYRIN REPEAT DOMAIN 36-RELATED"/>
    <property type="match status" value="1"/>
</dbReference>
<sequence>MSSRTNMKIQRNSQSALQKRSYNMPNLDPQTPFRKQLLVTCFSQSFPNIRSKLEHLEKGPLTPQVEVLSVACKAGVSPLHRAASVGDVASVERLINFNQMPLHYACAHNHPAVVILLLSNFAGISIQDDEGYTPLIKEATQRDNVECVSIFLIQGAGAHAVDFSGDTALHRAISRDSTTIACNLLEYNANIEATKK</sequence>
<dbReference type="SMART" id="SM00248">
    <property type="entry name" value="ANK"/>
    <property type="match status" value="3"/>
</dbReference>
<dbReference type="PANTHER" id="PTHR24147:SF64">
    <property type="entry name" value="ANKYRIN REPEAT DOMAIN-CONTAINING PROTEIN 19-RELATED"/>
    <property type="match status" value="1"/>
</dbReference>
<protein>
    <submittedName>
        <fullName evidence="3">Ankyrin repeat domain-containing protein 26-like</fullName>
    </submittedName>
</protein>
<evidence type="ECO:0000313" key="2">
    <source>
        <dbReference type="Proteomes" id="UP000694915"/>
    </source>
</evidence>
<organism evidence="2 3">
    <name type="scientific">Microtus ochrogaster</name>
    <name type="common">Prairie vole</name>
    <dbReference type="NCBI Taxonomy" id="79684"/>
    <lineage>
        <taxon>Eukaryota</taxon>
        <taxon>Metazoa</taxon>
        <taxon>Chordata</taxon>
        <taxon>Craniata</taxon>
        <taxon>Vertebrata</taxon>
        <taxon>Euteleostomi</taxon>
        <taxon>Mammalia</taxon>
        <taxon>Eutheria</taxon>
        <taxon>Euarchontoglires</taxon>
        <taxon>Glires</taxon>
        <taxon>Rodentia</taxon>
        <taxon>Myomorpha</taxon>
        <taxon>Muroidea</taxon>
        <taxon>Cricetidae</taxon>
        <taxon>Arvicolinae</taxon>
        <taxon>Microtus</taxon>
    </lineage>
</organism>
<dbReference type="Gene3D" id="1.25.40.20">
    <property type="entry name" value="Ankyrin repeat-containing domain"/>
    <property type="match status" value="1"/>
</dbReference>
<keyword evidence="2" id="KW-1185">Reference proteome</keyword>
<dbReference type="GeneID" id="101994151"/>
<feature type="repeat" description="ANK" evidence="1">
    <location>
        <begin position="97"/>
        <end position="129"/>
    </location>
</feature>
<feature type="repeat" description="ANK" evidence="1">
    <location>
        <begin position="164"/>
        <end position="196"/>
    </location>
</feature>
<dbReference type="InterPro" id="IPR036770">
    <property type="entry name" value="Ankyrin_rpt-contain_sf"/>
</dbReference>
<proteinExistence type="predicted"/>
<dbReference type="Pfam" id="PF12796">
    <property type="entry name" value="Ank_2"/>
    <property type="match status" value="1"/>
</dbReference>
<evidence type="ECO:0000313" key="3">
    <source>
        <dbReference type="RefSeq" id="XP_026644978.1"/>
    </source>
</evidence>